<dbReference type="InterPro" id="IPR000086">
    <property type="entry name" value="NUDIX_hydrolase_dom"/>
</dbReference>
<evidence type="ECO:0000313" key="3">
    <source>
        <dbReference type="Proteomes" id="UP001500957"/>
    </source>
</evidence>
<organism evidence="2 3">
    <name type="scientific">Sporichthya brevicatena</name>
    <dbReference type="NCBI Taxonomy" id="171442"/>
    <lineage>
        <taxon>Bacteria</taxon>
        <taxon>Bacillati</taxon>
        <taxon>Actinomycetota</taxon>
        <taxon>Actinomycetes</taxon>
        <taxon>Sporichthyales</taxon>
        <taxon>Sporichthyaceae</taxon>
        <taxon>Sporichthya</taxon>
    </lineage>
</organism>
<dbReference type="Proteomes" id="UP001500957">
    <property type="component" value="Unassembled WGS sequence"/>
</dbReference>
<keyword evidence="3" id="KW-1185">Reference proteome</keyword>
<dbReference type="Pfam" id="PF00293">
    <property type="entry name" value="NUDIX"/>
    <property type="match status" value="1"/>
</dbReference>
<dbReference type="CDD" id="cd03674">
    <property type="entry name" value="NUDIX_Hydrolase"/>
    <property type="match status" value="1"/>
</dbReference>
<sequence>MSLHADAVKVLTAYQPTDEHQQSLRASFLTFLGANAGAMTRECRPAHLTGSAIIVDATGERVLLTFHSKAHMWLQMGGHCEPGDQALADVALREAREESGIATLTLLPDPVLLDRHPAPCSPYVEHHLDVMYVAIAPADAVEQISPESIRLGWFTPDEIPEPTDDAVRRLARAGTARVRAELAGR</sequence>
<protein>
    <submittedName>
        <fullName evidence="2">NUDIX hydrolase</fullName>
    </submittedName>
</protein>
<dbReference type="EMBL" id="BAAAHE010000030">
    <property type="protein sequence ID" value="GAA0627703.1"/>
    <property type="molecule type" value="Genomic_DNA"/>
</dbReference>
<gene>
    <name evidence="2" type="ORF">GCM10009547_34080</name>
</gene>
<evidence type="ECO:0000313" key="2">
    <source>
        <dbReference type="EMBL" id="GAA0627703.1"/>
    </source>
</evidence>
<dbReference type="InterPro" id="IPR015797">
    <property type="entry name" value="NUDIX_hydrolase-like_dom_sf"/>
</dbReference>
<feature type="domain" description="Nudix hydrolase" evidence="1">
    <location>
        <begin position="45"/>
        <end position="176"/>
    </location>
</feature>
<evidence type="ECO:0000259" key="1">
    <source>
        <dbReference type="PROSITE" id="PS51462"/>
    </source>
</evidence>
<dbReference type="GO" id="GO:0016787">
    <property type="term" value="F:hydrolase activity"/>
    <property type="evidence" value="ECO:0007669"/>
    <property type="project" value="UniProtKB-KW"/>
</dbReference>
<reference evidence="2 3" key="1">
    <citation type="journal article" date="2019" name="Int. J. Syst. Evol. Microbiol.">
        <title>The Global Catalogue of Microorganisms (GCM) 10K type strain sequencing project: providing services to taxonomists for standard genome sequencing and annotation.</title>
        <authorList>
            <consortium name="The Broad Institute Genomics Platform"/>
            <consortium name="The Broad Institute Genome Sequencing Center for Infectious Disease"/>
            <person name="Wu L."/>
            <person name="Ma J."/>
        </authorList>
    </citation>
    <scope>NUCLEOTIDE SEQUENCE [LARGE SCALE GENOMIC DNA]</scope>
    <source>
        <strain evidence="2 3">JCM 10671</strain>
    </source>
</reference>
<accession>A0ABN1H326</accession>
<keyword evidence="2" id="KW-0378">Hydrolase</keyword>
<name>A0ABN1H326_9ACTN</name>
<dbReference type="Gene3D" id="3.90.79.10">
    <property type="entry name" value="Nucleoside Triphosphate Pyrophosphohydrolase"/>
    <property type="match status" value="1"/>
</dbReference>
<dbReference type="SUPFAM" id="SSF55811">
    <property type="entry name" value="Nudix"/>
    <property type="match status" value="1"/>
</dbReference>
<dbReference type="PROSITE" id="PS51462">
    <property type="entry name" value="NUDIX"/>
    <property type="match status" value="1"/>
</dbReference>
<proteinExistence type="predicted"/>
<dbReference type="RefSeq" id="WP_344606920.1">
    <property type="nucleotide sequence ID" value="NZ_BAAAHE010000030.1"/>
</dbReference>
<comment type="caution">
    <text evidence="2">The sequence shown here is derived from an EMBL/GenBank/DDBJ whole genome shotgun (WGS) entry which is preliminary data.</text>
</comment>